<dbReference type="STRING" id="1801.BRW64_16365"/>
<sequence>MTEPVPPAVAVALGLVAAAGDGVALVCRGAEQLPVVGGWLHRSRRALQARGEQVLGSGIEMVLDQLDLNALARQRIDLIGLADEVVDGIDLPAIIKQSTDSVTAEVMTDVRSQGERADDLVAGLVDRLLRREREQL</sequence>
<evidence type="ECO:0000313" key="4">
    <source>
        <dbReference type="Proteomes" id="UP000220340"/>
    </source>
</evidence>
<dbReference type="OrthoDB" id="4871005at2"/>
<keyword evidence="4" id="KW-1185">Reference proteome</keyword>
<protein>
    <submittedName>
        <fullName evidence="2">Uncharacterized protein</fullName>
    </submittedName>
</protein>
<dbReference type="EMBL" id="MIJD01000073">
    <property type="protein sequence ID" value="OPE54635.1"/>
    <property type="molecule type" value="Genomic_DNA"/>
</dbReference>
<proteinExistence type="predicted"/>
<reference evidence="1 3" key="1">
    <citation type="submission" date="2016-09" db="EMBL/GenBank/DDBJ databases">
        <title>genome sequences of unsequenced Mycobacteria.</title>
        <authorList>
            <person name="Greninger A.L."/>
            <person name="Jerome K.R."/>
            <person name="Mcnair B."/>
            <person name="Wallis C."/>
            <person name="Fang F."/>
        </authorList>
    </citation>
    <scope>NUCLEOTIDE SEQUENCE [LARGE SCALE GENOMIC DNA]</scope>
    <source>
        <strain evidence="1 3">BM1</strain>
    </source>
</reference>
<evidence type="ECO:0000313" key="1">
    <source>
        <dbReference type="EMBL" id="OPE54635.1"/>
    </source>
</evidence>
<organism evidence="2 4">
    <name type="scientific">Mycolicibacterium diernhoferi</name>
    <dbReference type="NCBI Taxonomy" id="1801"/>
    <lineage>
        <taxon>Bacteria</taxon>
        <taxon>Bacillati</taxon>
        <taxon>Actinomycetota</taxon>
        <taxon>Actinomycetes</taxon>
        <taxon>Mycobacteriales</taxon>
        <taxon>Mycobacteriaceae</taxon>
        <taxon>Mycolicibacterium</taxon>
    </lineage>
</organism>
<evidence type="ECO:0000313" key="2">
    <source>
        <dbReference type="EMBL" id="PEG53006.1"/>
    </source>
</evidence>
<dbReference type="EMBL" id="PDCR01000024">
    <property type="protein sequence ID" value="PEG53006.1"/>
    <property type="molecule type" value="Genomic_DNA"/>
</dbReference>
<reference evidence="2 4" key="2">
    <citation type="submission" date="2017-10" db="EMBL/GenBank/DDBJ databases">
        <title>The new phylogeny of genus Mycobacterium.</title>
        <authorList>
            <person name="Tortoli E."/>
            <person name="Trovato A."/>
            <person name="Cirillo D.M."/>
        </authorList>
    </citation>
    <scope>NUCLEOTIDE SEQUENCE [LARGE SCALE GENOMIC DNA]</scope>
    <source>
        <strain evidence="2 4">IP141170001</strain>
    </source>
</reference>
<comment type="caution">
    <text evidence="2">The sequence shown here is derived from an EMBL/GenBank/DDBJ whole genome shotgun (WGS) entry which is preliminary data.</text>
</comment>
<name>A0A1Q4HBG4_9MYCO</name>
<evidence type="ECO:0000313" key="3">
    <source>
        <dbReference type="Proteomes" id="UP000191039"/>
    </source>
</evidence>
<dbReference type="Proteomes" id="UP000191039">
    <property type="component" value="Unassembled WGS sequence"/>
</dbReference>
<accession>A0A1Q4HBG4</accession>
<gene>
    <name evidence="1" type="ORF">BV510_09225</name>
    <name evidence="2" type="ORF">CRI78_18600</name>
</gene>
<dbReference type="RefSeq" id="WP_073857309.1">
    <property type="nucleotide sequence ID" value="NZ_BAAATC010000021.1"/>
</dbReference>
<dbReference type="AlphaFoldDB" id="A0A1Q4HBG4"/>
<dbReference type="Proteomes" id="UP000220340">
    <property type="component" value="Unassembled WGS sequence"/>
</dbReference>